<name>A0A9N9BPR7_9GLOM</name>
<dbReference type="Proteomes" id="UP000789508">
    <property type="component" value="Unassembled WGS sequence"/>
</dbReference>
<dbReference type="EMBL" id="CAJVPS010002576">
    <property type="protein sequence ID" value="CAG8571887.1"/>
    <property type="molecule type" value="Genomic_DNA"/>
</dbReference>
<dbReference type="GO" id="GO:0005829">
    <property type="term" value="C:cytosol"/>
    <property type="evidence" value="ECO:0007669"/>
    <property type="project" value="TreeGrafter"/>
</dbReference>
<evidence type="ECO:0000313" key="4">
    <source>
        <dbReference type="Proteomes" id="UP000789508"/>
    </source>
</evidence>
<reference evidence="3" key="1">
    <citation type="submission" date="2021-06" db="EMBL/GenBank/DDBJ databases">
        <authorList>
            <person name="Kallberg Y."/>
            <person name="Tangrot J."/>
            <person name="Rosling A."/>
        </authorList>
    </citation>
    <scope>NUCLEOTIDE SEQUENCE</scope>
    <source>
        <strain evidence="3">FL130A</strain>
    </source>
</reference>
<dbReference type="GO" id="GO:0006637">
    <property type="term" value="P:acyl-CoA metabolic process"/>
    <property type="evidence" value="ECO:0007669"/>
    <property type="project" value="TreeGrafter"/>
</dbReference>
<proteinExistence type="predicted"/>
<dbReference type="SUPFAM" id="SSF54637">
    <property type="entry name" value="Thioesterase/thiol ester dehydrase-isomerase"/>
    <property type="match status" value="2"/>
</dbReference>
<gene>
    <name evidence="3" type="ORF">ALEPTO_LOCUS6852</name>
</gene>
<dbReference type="CDD" id="cd03442">
    <property type="entry name" value="BFIT_BACH"/>
    <property type="match status" value="2"/>
</dbReference>
<dbReference type="InterPro" id="IPR029069">
    <property type="entry name" value="HotDog_dom_sf"/>
</dbReference>
<keyword evidence="1" id="KW-0378">Hydrolase</keyword>
<evidence type="ECO:0000256" key="1">
    <source>
        <dbReference type="ARBA" id="ARBA00022801"/>
    </source>
</evidence>
<keyword evidence="4" id="KW-1185">Reference proteome</keyword>
<evidence type="ECO:0000313" key="3">
    <source>
        <dbReference type="EMBL" id="CAG8571887.1"/>
    </source>
</evidence>
<dbReference type="OrthoDB" id="3184331at2759"/>
<dbReference type="PANTHER" id="PTHR11049:SF16">
    <property type="entry name" value="PROTEIN VDLD"/>
    <property type="match status" value="1"/>
</dbReference>
<evidence type="ECO:0000259" key="2">
    <source>
        <dbReference type="PROSITE" id="PS51770"/>
    </source>
</evidence>
<organism evidence="3 4">
    <name type="scientific">Ambispora leptoticha</name>
    <dbReference type="NCBI Taxonomy" id="144679"/>
    <lineage>
        <taxon>Eukaryota</taxon>
        <taxon>Fungi</taxon>
        <taxon>Fungi incertae sedis</taxon>
        <taxon>Mucoromycota</taxon>
        <taxon>Glomeromycotina</taxon>
        <taxon>Glomeromycetes</taxon>
        <taxon>Archaeosporales</taxon>
        <taxon>Ambisporaceae</taxon>
        <taxon>Ambispora</taxon>
    </lineage>
</organism>
<dbReference type="PANTHER" id="PTHR11049">
    <property type="entry name" value="ACYL COENZYME A THIOESTER HYDROLASE"/>
    <property type="match status" value="1"/>
</dbReference>
<dbReference type="PROSITE" id="PS51770">
    <property type="entry name" value="HOTDOG_ACOT"/>
    <property type="match status" value="2"/>
</dbReference>
<dbReference type="AlphaFoldDB" id="A0A9N9BPR7"/>
<dbReference type="Gene3D" id="3.10.129.10">
    <property type="entry name" value="Hotdog Thioesterase"/>
    <property type="match status" value="2"/>
</dbReference>
<sequence>MVFEAIRIWLINAINWLFRSNARRLQDSKNEEGSKEPNVARHVPDEKPVSLSRVTMTEIVLPSHADTRGFVFGGVVLGWIDVAAGAAAKRHAVTRSVDAVHFMHPIKVGDFLVIQASVNRAWNTSMEVGVRVETENPLTGKKKYCCHAYLTFVALRGSRASQTQRHSNAPVRVPRIITTTAVEAQRFDMAEQRRQARINQNDCIDENATKMAEFREHMRKWSKNTNVETMSDAEIPPLVPDPDDAQEKDPARLYLRRRRSTLTNAIQDQPDGKPIYDSFAEVVETVLPQHANTLQITFGGQIMRWMEQCSLISATRHARRFLLLASIDSLQFIRPTYVGDCITVRAMVSCTFHSSMEVYVTVEAENLMTGETFFTNDGFYTMVAVDLTNIPTPVPHAIIDQEEERVICDGAVKRRNRRLQQRRELVQKEMSLSPDEFQKFSTSQSIEQE</sequence>
<comment type="caution">
    <text evidence="3">The sequence shown here is derived from an EMBL/GenBank/DDBJ whole genome shotgun (WGS) entry which is preliminary data.</text>
</comment>
<dbReference type="InterPro" id="IPR040170">
    <property type="entry name" value="Cytosol_ACT"/>
</dbReference>
<accession>A0A9N9BPR7</accession>
<feature type="domain" description="HotDog ACOT-type" evidence="2">
    <location>
        <begin position="50"/>
        <end position="158"/>
    </location>
</feature>
<dbReference type="InterPro" id="IPR006683">
    <property type="entry name" value="Thioestr_dom"/>
</dbReference>
<feature type="domain" description="HotDog ACOT-type" evidence="2">
    <location>
        <begin position="276"/>
        <end position="388"/>
    </location>
</feature>
<dbReference type="InterPro" id="IPR033120">
    <property type="entry name" value="HOTDOG_ACOT"/>
</dbReference>
<dbReference type="Pfam" id="PF03061">
    <property type="entry name" value="4HBT"/>
    <property type="match status" value="2"/>
</dbReference>
<dbReference type="GO" id="GO:0052816">
    <property type="term" value="F:long-chain fatty acyl-CoA hydrolase activity"/>
    <property type="evidence" value="ECO:0007669"/>
    <property type="project" value="TreeGrafter"/>
</dbReference>
<protein>
    <submittedName>
        <fullName evidence="3">6688_t:CDS:1</fullName>
    </submittedName>
</protein>